<evidence type="ECO:0000313" key="4">
    <source>
        <dbReference type="Proteomes" id="UP001500280"/>
    </source>
</evidence>
<organism evidence="3 4">
    <name type="scientific">Kribbella yunnanensis</name>
    <dbReference type="NCBI Taxonomy" id="190194"/>
    <lineage>
        <taxon>Bacteria</taxon>
        <taxon>Bacillati</taxon>
        <taxon>Actinomycetota</taxon>
        <taxon>Actinomycetes</taxon>
        <taxon>Propionibacteriales</taxon>
        <taxon>Kribbellaceae</taxon>
        <taxon>Kribbella</taxon>
    </lineage>
</organism>
<evidence type="ECO:0008006" key="5">
    <source>
        <dbReference type="Google" id="ProtNLM"/>
    </source>
</evidence>
<dbReference type="Pfam" id="PF05108">
    <property type="entry name" value="T7SS_ESX1_EccB"/>
    <property type="match status" value="1"/>
</dbReference>
<dbReference type="EMBL" id="BAAANF010000013">
    <property type="protein sequence ID" value="GAA1689550.1"/>
    <property type="molecule type" value="Genomic_DNA"/>
</dbReference>
<keyword evidence="2" id="KW-0472">Membrane</keyword>
<dbReference type="Gene3D" id="3.30.2390.20">
    <property type="entry name" value="Type VII secretion system EccB, repeat 1 domain"/>
    <property type="match status" value="1"/>
</dbReference>
<proteinExistence type="predicted"/>
<comment type="caution">
    <text evidence="3">The sequence shown here is derived from an EMBL/GenBank/DDBJ whole genome shotgun (WGS) entry which is preliminary data.</text>
</comment>
<name>A0ABN2HKZ3_9ACTN</name>
<evidence type="ECO:0000256" key="2">
    <source>
        <dbReference type="SAM" id="Phobius"/>
    </source>
</evidence>
<reference evidence="3 4" key="1">
    <citation type="journal article" date="2019" name="Int. J. Syst. Evol. Microbiol.">
        <title>The Global Catalogue of Microorganisms (GCM) 10K type strain sequencing project: providing services to taxonomists for standard genome sequencing and annotation.</title>
        <authorList>
            <consortium name="The Broad Institute Genomics Platform"/>
            <consortium name="The Broad Institute Genome Sequencing Center for Infectious Disease"/>
            <person name="Wu L."/>
            <person name="Ma J."/>
        </authorList>
    </citation>
    <scope>NUCLEOTIDE SEQUENCE [LARGE SCALE GENOMIC DNA]</scope>
    <source>
        <strain evidence="3 4">JCM 14307</strain>
    </source>
</reference>
<evidence type="ECO:0000313" key="3">
    <source>
        <dbReference type="EMBL" id="GAA1689550.1"/>
    </source>
</evidence>
<gene>
    <name evidence="3" type="ORF">GCM10009745_38400</name>
</gene>
<feature type="region of interest" description="Disordered" evidence="1">
    <location>
        <begin position="316"/>
        <end position="346"/>
    </location>
</feature>
<sequence length="474" mass="50137">MATRKDQLQSHQFLGQRMVSALVTRETDPEQPPFRRPFLAAIGSTVIAIIALAVVFVYGLVVPGGNKAWQAGDAVIIEKETGTRYVYLSGRLHPVANYASALLALGKKVESRRVSQRSLRDAPRGPRIGIVDAPDALPPAKQLLPGAWTLCSQPMLDPTGEQTSESVLLVGSQPASAQPLGSTALLVTVIGTRDQYMINDGYRYKLDKAVALQAGLALGGEGWARVGQAFVNGLPEGQPVTPLRIAGIGAPSTAIPNRKTKIGELFIVGSAGARQYYLADRDRLLLLTDLQYSIQLTYGPLKKAYAGKAPRPLELDPTSLGRVQTPPDSVPAGADGRLPATRPTFTRPADESTVCAAYRPGATVPTILVNATLPPRDPAMVTPKRGPAGTLLADRVIVPSGKAAVVEAMPSRQAPAGTVMVVTDMGRAYPVADADLLKLFGYEAATVPRYPSSLVARIPQGSALDPSRAVNPSP</sequence>
<dbReference type="Proteomes" id="UP001500280">
    <property type="component" value="Unassembled WGS sequence"/>
</dbReference>
<evidence type="ECO:0000256" key="1">
    <source>
        <dbReference type="SAM" id="MobiDB-lite"/>
    </source>
</evidence>
<dbReference type="NCBIfam" id="TIGR03919">
    <property type="entry name" value="T7SS_EccB"/>
    <property type="match status" value="1"/>
</dbReference>
<dbReference type="PANTHER" id="PTHR40765">
    <property type="entry name" value="ESX-2 SECRETION SYSTEM ATPASE ECCB2"/>
    <property type="match status" value="1"/>
</dbReference>
<dbReference type="InterPro" id="IPR007795">
    <property type="entry name" value="T7SS_EccB"/>
</dbReference>
<feature type="transmembrane region" description="Helical" evidence="2">
    <location>
        <begin position="38"/>
        <end position="61"/>
    </location>
</feature>
<dbReference type="PANTHER" id="PTHR40765:SF2">
    <property type="entry name" value="ESX-2 SECRETION SYSTEM ATPASE ECCB2"/>
    <property type="match status" value="1"/>
</dbReference>
<dbReference type="InterPro" id="IPR044857">
    <property type="entry name" value="T7SS_EccB_R1"/>
</dbReference>
<keyword evidence="4" id="KW-1185">Reference proteome</keyword>
<protein>
    <recommendedName>
        <fullName evidence="5">Type VII secretion protein EccB</fullName>
    </recommendedName>
</protein>
<keyword evidence="2" id="KW-1133">Transmembrane helix</keyword>
<accession>A0ABN2HKZ3</accession>
<dbReference type="RefSeq" id="WP_344153388.1">
    <property type="nucleotide sequence ID" value="NZ_BAAANF010000013.1"/>
</dbReference>
<keyword evidence="2" id="KW-0812">Transmembrane</keyword>